<protein>
    <submittedName>
        <fullName evidence="6">Methyltransferase domain-containing protein</fullName>
    </submittedName>
    <submittedName>
        <fullName evidence="5">SAM-dependent methyltransferase</fullName>
    </submittedName>
</protein>
<dbReference type="GO" id="GO:0046872">
    <property type="term" value="F:metal ion binding"/>
    <property type="evidence" value="ECO:0007669"/>
    <property type="project" value="UniProtKB-KW"/>
</dbReference>
<keyword evidence="3" id="KW-0408">Iron</keyword>
<dbReference type="CDD" id="cd02440">
    <property type="entry name" value="AdoMet_MTases"/>
    <property type="match status" value="1"/>
</dbReference>
<evidence type="ECO:0000313" key="7">
    <source>
        <dbReference type="Proteomes" id="UP000578697"/>
    </source>
</evidence>
<dbReference type="InterPro" id="IPR029063">
    <property type="entry name" value="SAM-dependent_MTases_sf"/>
</dbReference>
<reference evidence="5 7" key="2">
    <citation type="submission" date="2020-08" db="EMBL/GenBank/DDBJ databases">
        <title>Genomic Encyclopedia of Type Strains, Phase IV (KMG-IV): sequencing the most valuable type-strain genomes for metagenomic binning, comparative biology and taxonomic classification.</title>
        <authorList>
            <person name="Goeker M."/>
        </authorList>
    </citation>
    <scope>NUCLEOTIDE SEQUENCE [LARGE SCALE GENOMIC DNA]</scope>
    <source>
        <strain evidence="5 7">DSM 103679</strain>
    </source>
</reference>
<keyword evidence="2" id="KW-0809">Transit peptide</keyword>
<evidence type="ECO:0000256" key="3">
    <source>
        <dbReference type="ARBA" id="ARBA00023004"/>
    </source>
</evidence>
<keyword evidence="7" id="KW-1185">Reference proteome</keyword>
<accession>A0A840SGA2</accession>
<evidence type="ECO:0000256" key="4">
    <source>
        <dbReference type="ARBA" id="ARBA00023014"/>
    </source>
</evidence>
<keyword evidence="4" id="KW-0411">Iron-sulfur</keyword>
<dbReference type="PANTHER" id="PTHR13184:SF5">
    <property type="entry name" value="METHYLTRANSFERASE-LIKE PROTEIN 17, MITOCHONDRIAL"/>
    <property type="match status" value="1"/>
</dbReference>
<dbReference type="GO" id="GO:0051536">
    <property type="term" value="F:iron-sulfur cluster binding"/>
    <property type="evidence" value="ECO:0007669"/>
    <property type="project" value="UniProtKB-KW"/>
</dbReference>
<dbReference type="EMBL" id="JACHFR010000002">
    <property type="protein sequence ID" value="MBB5218946.1"/>
    <property type="molecule type" value="Genomic_DNA"/>
</dbReference>
<dbReference type="GO" id="GO:0015935">
    <property type="term" value="C:small ribosomal subunit"/>
    <property type="evidence" value="ECO:0007669"/>
    <property type="project" value="TreeGrafter"/>
</dbReference>
<dbReference type="Proteomes" id="UP000593591">
    <property type="component" value="Chromosome"/>
</dbReference>
<keyword evidence="1" id="KW-0479">Metal-binding</keyword>
<dbReference type="RefSeq" id="WP_184652385.1">
    <property type="nucleotide sequence ID" value="NZ_JACHFR010000002.1"/>
</dbReference>
<dbReference type="GO" id="GO:0006412">
    <property type="term" value="P:translation"/>
    <property type="evidence" value="ECO:0007669"/>
    <property type="project" value="InterPro"/>
</dbReference>
<gene>
    <name evidence="6" type="ORF">DYE49_12060</name>
    <name evidence="5" type="ORF">HNP77_001315</name>
</gene>
<dbReference type="InterPro" id="IPR015324">
    <property type="entry name" value="Ribosomal_Rsm22-like"/>
</dbReference>
<dbReference type="KEGG" id="trc:DYE49_12060"/>
<dbReference type="GO" id="GO:0008168">
    <property type="term" value="F:methyltransferase activity"/>
    <property type="evidence" value="ECO:0007669"/>
    <property type="project" value="UniProtKB-KW"/>
</dbReference>
<dbReference type="EMBL" id="CP031517">
    <property type="protein sequence ID" value="QOS41142.1"/>
    <property type="molecule type" value="Genomic_DNA"/>
</dbReference>
<dbReference type="Gene3D" id="3.40.50.150">
    <property type="entry name" value="Vaccinia Virus protein VP39"/>
    <property type="match status" value="1"/>
</dbReference>
<evidence type="ECO:0000256" key="2">
    <source>
        <dbReference type="ARBA" id="ARBA00022946"/>
    </source>
</evidence>
<evidence type="ECO:0000256" key="1">
    <source>
        <dbReference type="ARBA" id="ARBA00022723"/>
    </source>
</evidence>
<organism evidence="5 7">
    <name type="scientific">Treponema rectale</name>
    <dbReference type="NCBI Taxonomy" id="744512"/>
    <lineage>
        <taxon>Bacteria</taxon>
        <taxon>Pseudomonadati</taxon>
        <taxon>Spirochaetota</taxon>
        <taxon>Spirochaetia</taxon>
        <taxon>Spirochaetales</taxon>
        <taxon>Treponemataceae</taxon>
        <taxon>Treponema</taxon>
    </lineage>
</organism>
<evidence type="ECO:0000313" key="6">
    <source>
        <dbReference type="EMBL" id="QOS41142.1"/>
    </source>
</evidence>
<dbReference type="GO" id="GO:0032259">
    <property type="term" value="P:methylation"/>
    <property type="evidence" value="ECO:0007669"/>
    <property type="project" value="UniProtKB-KW"/>
</dbReference>
<proteinExistence type="predicted"/>
<dbReference type="SUPFAM" id="SSF53335">
    <property type="entry name" value="S-adenosyl-L-methionine-dependent methyltransferases"/>
    <property type="match status" value="1"/>
</dbReference>
<keyword evidence="5" id="KW-0489">Methyltransferase</keyword>
<dbReference type="AlphaFoldDB" id="A0A840SGA2"/>
<dbReference type="Pfam" id="PF09243">
    <property type="entry name" value="Rsm22"/>
    <property type="match status" value="1"/>
</dbReference>
<dbReference type="InterPro" id="IPR052571">
    <property type="entry name" value="Mt_RNA_Methyltransferase"/>
</dbReference>
<reference evidence="6 8" key="1">
    <citation type="submission" date="2018-08" db="EMBL/GenBank/DDBJ databases">
        <title>The first complete genome of Treponema rectale (CHPAT), a commensal spirochete of the bovine rectum.</title>
        <authorList>
            <person name="Staton G.J."/>
            <person name="Clegg S.R."/>
            <person name="Carter S.D."/>
            <person name="Radford A.D."/>
            <person name="Darby A."/>
            <person name="Hall N."/>
            <person name="Birtles R.J."/>
            <person name="Evans N.J."/>
        </authorList>
    </citation>
    <scope>NUCLEOTIDE SEQUENCE [LARGE SCALE GENOMIC DNA]</scope>
    <source>
        <strain evidence="6 8">CHPA</strain>
    </source>
</reference>
<keyword evidence="5" id="KW-0808">Transferase</keyword>
<evidence type="ECO:0000313" key="8">
    <source>
        <dbReference type="Proteomes" id="UP000593591"/>
    </source>
</evidence>
<name>A0A840SGA2_9SPIR</name>
<dbReference type="GO" id="GO:0003735">
    <property type="term" value="F:structural constituent of ribosome"/>
    <property type="evidence" value="ECO:0007669"/>
    <property type="project" value="TreeGrafter"/>
</dbReference>
<dbReference type="PANTHER" id="PTHR13184">
    <property type="entry name" value="37S RIBOSOMAL PROTEIN S22"/>
    <property type="match status" value="1"/>
</dbReference>
<dbReference type="Proteomes" id="UP000578697">
    <property type="component" value="Unassembled WGS sequence"/>
</dbReference>
<evidence type="ECO:0000313" key="5">
    <source>
        <dbReference type="EMBL" id="MBB5218946.1"/>
    </source>
</evidence>
<sequence>MNLQDFIPRLIKLWRGGGSSSVLSPKEYERVSGALLRLQRGLTGDRKLAGAGYMQENDLLGAYLLYYWPVTFLQVHHAFETAVLSNEISFENEVSVLDLGCGPGPAGISFCNELKKQGVKKIHVTLADYSSKAVSLAKKLYESAFPETDVCEVIVDIEKKYNSIETVFNKKQGFDAIIISHALNELWKTQEDACQKRQIFILNIKKILKNDGILFLMEPALLKTSRSLIELRNSLIKEGFSVVSPCPSSEECPVIKAGENITCHGEYALKNVPLVTEIARRAKLDRNSVKMTYFMFKNGIVSREEKKGIYTVVSEGMLNKSGRIRFLLCDGNRRIACSAKKDDSHAAETGFFKLHRYEKIELINPEVRGDNKDSFGIGKETAVAHPLQQGKSHISDRKKV</sequence>